<dbReference type="Proteomes" id="UP000256329">
    <property type="component" value="Unassembled WGS sequence"/>
</dbReference>
<dbReference type="InterPro" id="IPR024300">
    <property type="entry name" value="SipL_SPOCS_dom"/>
</dbReference>
<dbReference type="AlphaFoldDB" id="A0A3D8P691"/>
<name>A0A3D8P691_9THEO</name>
<evidence type="ECO:0000259" key="1">
    <source>
        <dbReference type="Pfam" id="PF12673"/>
    </source>
</evidence>
<comment type="caution">
    <text evidence="2">The sequence shown here is derived from an EMBL/GenBank/DDBJ whole genome shotgun (WGS) entry which is preliminary data.</text>
</comment>
<protein>
    <submittedName>
        <fullName evidence="2">DUF3794 domain-containing protein</fullName>
    </submittedName>
</protein>
<evidence type="ECO:0000313" key="3">
    <source>
        <dbReference type="Proteomes" id="UP000256329"/>
    </source>
</evidence>
<feature type="domain" description="SipL SPOCS" evidence="1">
    <location>
        <begin position="30"/>
        <end position="105"/>
    </location>
</feature>
<dbReference type="RefSeq" id="WP_115792504.1">
    <property type="nucleotide sequence ID" value="NZ_QSLN01000005.1"/>
</dbReference>
<gene>
    <name evidence="2" type="ORF">DXX99_05515</name>
</gene>
<dbReference type="OrthoDB" id="1785142at2"/>
<proteinExistence type="predicted"/>
<accession>A0A3D8P691</accession>
<evidence type="ECO:0000313" key="2">
    <source>
        <dbReference type="EMBL" id="RDV83444.1"/>
    </source>
</evidence>
<sequence>MPLIKTEVVVGEASTEVLLVTDTITFATPVYEVLQEEVKIKVTDCYVCTDKVIFNGEARKNIVYKAPPDPYTGEGTVVYHELTLPFAGFVNVPGALPGDQCQVVSASVKDSTVLIPITKDALGHILTARQKMVAEIKIKVVRTEQITVASRDPKFRPLGEEE</sequence>
<organism evidence="2 3">
    <name type="scientific">Ammonifex thiophilus</name>
    <dbReference type="NCBI Taxonomy" id="444093"/>
    <lineage>
        <taxon>Bacteria</taxon>
        <taxon>Bacillati</taxon>
        <taxon>Bacillota</taxon>
        <taxon>Clostridia</taxon>
        <taxon>Thermoanaerobacterales</taxon>
        <taxon>Thermoanaerobacteraceae</taxon>
        <taxon>Ammonifex</taxon>
    </lineage>
</organism>
<dbReference type="Pfam" id="PF12673">
    <property type="entry name" value="SipL"/>
    <property type="match status" value="1"/>
</dbReference>
<reference evidence="2 3" key="1">
    <citation type="submission" date="2018-08" db="EMBL/GenBank/DDBJ databases">
        <title>Form III RuBisCO-mediated autotrophy in Thermodesulfobium bacteria.</title>
        <authorList>
            <person name="Toshchakov S.V."/>
            <person name="Kublanov I.V."/>
            <person name="Frolov E."/>
            <person name="Bonch-Osmolovskaya E.A."/>
            <person name="Tourova T.P."/>
            <person name="Chernych N.A."/>
            <person name="Lebedinsky A.V."/>
        </authorList>
    </citation>
    <scope>NUCLEOTIDE SEQUENCE [LARGE SCALE GENOMIC DNA]</scope>
    <source>
        <strain evidence="2 3">SR</strain>
    </source>
</reference>
<dbReference type="EMBL" id="QSLN01000005">
    <property type="protein sequence ID" value="RDV83444.1"/>
    <property type="molecule type" value="Genomic_DNA"/>
</dbReference>
<keyword evidence="3" id="KW-1185">Reference proteome</keyword>